<dbReference type="SUPFAM" id="SSF52540">
    <property type="entry name" value="P-loop containing nucleoside triphosphate hydrolases"/>
    <property type="match status" value="1"/>
</dbReference>
<dbReference type="EMBL" id="UOFG01000258">
    <property type="protein sequence ID" value="VAW65879.1"/>
    <property type="molecule type" value="Genomic_DNA"/>
</dbReference>
<keyword evidence="1" id="KW-0175">Coiled coil</keyword>
<feature type="compositionally biased region" description="Basic residues" evidence="2">
    <location>
        <begin position="1154"/>
        <end position="1166"/>
    </location>
</feature>
<evidence type="ECO:0000313" key="3">
    <source>
        <dbReference type="EMBL" id="VAW65879.1"/>
    </source>
</evidence>
<reference evidence="3" key="1">
    <citation type="submission" date="2018-06" db="EMBL/GenBank/DDBJ databases">
        <authorList>
            <person name="Zhirakovskaya E."/>
        </authorList>
    </citation>
    <scope>NUCLEOTIDE SEQUENCE</scope>
</reference>
<protein>
    <submittedName>
        <fullName evidence="3">Uncharacterized protein</fullName>
    </submittedName>
</protein>
<name>A0A3B0XVE8_9ZZZZ</name>
<sequence length="1166" mass="132590">MSLHNLVTVNTHYTRSVNLERDSDSVDVVSAYIPTSRALRTFLRISEAFGNETTPRAWSLIGPYGSGKSSFSVFLSQLLSCPDEGAAQAARKVLKTTDTKLANTFLKETKNSDGYLKVLITGAPESMSKRLIKGLAETAQNYLGKKPAIVNKLNRALNEELSTTEIISLFGQLQITLKKKRCKGILLIIDELGKFLEYEARHYGANDIYLLQALAEHACKGSDTNLFLFVMLHQSFEQYAKGLGENLKNEWSKVQGRFEDVPFLESAEQVLRVVSAAFNHDLTKQQSKELKDKSAKVVDVLIKQKAISSTLERNDAIDLYSSCYPLHPISAVLLPLLCQKIAQNERTLFSYLGSHEEFGLQFMLTQLEELGEYIYPHHIYDYFITNQPAALGDYATHRRWAEVVTSIERLGDAPETQINILKTIGILNIIGSKGGFKASKPLLETCLPKKKMVKSALSSLEEKSIINYRKFNTEYRVWQGSDFDLEAALQEELNNVGYFSLASELNAAKNMQPLVARKYTIQTGALRYFIPTFIDAKSYKTTEVKSKYARIMFYLAADQDDEKIFKNDVINYFSELDVVALSLNGSQLREAVAENLALKRVGISRQELNSDPVAKREYEDRLTAAEQAEDQMLQDLIAYPTECNWYHKGIMQLVASKRAMQAMLSGVLENVYEYTPNIYNELVNRDKPSAQASAGRNKLLLAMQNHASEENLGIEKFPPEKSIYRAVLKEAGLHRYNEKLAQWELCAPSLDGRKDKKSNMRHVWKRIDAFLDSTEKQPKSLAELNAELLAPPYGVKAGLLPIFYVAVYIVYQHELALYESRRYKPYFTEEMLERFVKRPDEFEFQRFKITGLRASIFEQYSKVIFEDTKKRTLLDLAKPLVSFMSGLPEYTHKTRRGLKLEAIKVRSAFKLAKSPEVLLFEGLPEALGFSEISSNASQKTLESFSQKLTENLRELRDAHNHLLEKQKELLAQAFNIDPNLSLGEIRKIVAGNCYGLDNYTVDTKGLRAFIMRLIKTSGTDDEWFENILMFLGNKPSKKWQDSDQDIAEYRLTDYSRRVIDLEKLRLHEKDRSAKVSGDFDVYLLRSIKKGGEIHDEVVAIDQRNQSQVLKAKEEILEILKNLPDKELELGALAETVDEFLGLYHHKKSSDDKKSKPKSKLKKVGKA</sequence>
<dbReference type="AlphaFoldDB" id="A0A3B0XVE8"/>
<proteinExistence type="predicted"/>
<evidence type="ECO:0000256" key="1">
    <source>
        <dbReference type="SAM" id="Coils"/>
    </source>
</evidence>
<accession>A0A3B0XVE8</accession>
<organism evidence="3">
    <name type="scientific">hydrothermal vent metagenome</name>
    <dbReference type="NCBI Taxonomy" id="652676"/>
    <lineage>
        <taxon>unclassified sequences</taxon>
        <taxon>metagenomes</taxon>
        <taxon>ecological metagenomes</taxon>
    </lineage>
</organism>
<evidence type="ECO:0000256" key="2">
    <source>
        <dbReference type="SAM" id="MobiDB-lite"/>
    </source>
</evidence>
<feature type="coiled-coil region" evidence="1">
    <location>
        <begin position="945"/>
        <end position="972"/>
    </location>
</feature>
<dbReference type="InterPro" id="IPR027417">
    <property type="entry name" value="P-loop_NTPase"/>
</dbReference>
<gene>
    <name evidence="3" type="ORF">MNBD_GAMMA11-3453</name>
</gene>
<feature type="region of interest" description="Disordered" evidence="2">
    <location>
        <begin position="1146"/>
        <end position="1166"/>
    </location>
</feature>